<dbReference type="InterPro" id="IPR000805">
    <property type="entry name" value="Glyco_hydro_26"/>
</dbReference>
<dbReference type="Proteomes" id="UP001152519">
    <property type="component" value="Unassembled WGS sequence"/>
</dbReference>
<accession>A0A9W4DSE0</accession>
<evidence type="ECO:0000313" key="7">
    <source>
        <dbReference type="EMBL" id="CAG6395201.1"/>
    </source>
</evidence>
<evidence type="ECO:0000256" key="5">
    <source>
        <dbReference type="SAM" id="MobiDB-lite"/>
    </source>
</evidence>
<dbReference type="InterPro" id="IPR022790">
    <property type="entry name" value="GH26_dom"/>
</dbReference>
<comment type="similarity">
    <text evidence="1 4">Belongs to the glycosyl hydrolase 26 family.</text>
</comment>
<dbReference type="AlphaFoldDB" id="A0A9W4DSE0"/>
<dbReference type="RefSeq" id="WP_251492210.1">
    <property type="nucleotide sequence ID" value="NZ_CAJSLV010000060.1"/>
</dbReference>
<feature type="domain" description="GH26" evidence="6">
    <location>
        <begin position="62"/>
        <end position="349"/>
    </location>
</feature>
<evidence type="ECO:0000256" key="1">
    <source>
        <dbReference type="ARBA" id="ARBA00007754"/>
    </source>
</evidence>
<dbReference type="Gene3D" id="3.20.20.80">
    <property type="entry name" value="Glycosidases"/>
    <property type="match status" value="1"/>
</dbReference>
<keyword evidence="3 4" id="KW-0326">Glycosidase</keyword>
<evidence type="ECO:0000256" key="4">
    <source>
        <dbReference type="PROSITE-ProRule" id="PRU01100"/>
    </source>
</evidence>
<dbReference type="Pfam" id="PF02156">
    <property type="entry name" value="Glyco_hydro_26"/>
    <property type="match status" value="1"/>
</dbReference>
<feature type="region of interest" description="Disordered" evidence="5">
    <location>
        <begin position="41"/>
        <end position="72"/>
    </location>
</feature>
<keyword evidence="2 4" id="KW-0378">Hydrolase</keyword>
<comment type="caution">
    <text evidence="7">The sequence shown here is derived from an EMBL/GenBank/DDBJ whole genome shotgun (WGS) entry which is preliminary data.</text>
</comment>
<dbReference type="PROSITE" id="PS51764">
    <property type="entry name" value="GH26"/>
    <property type="match status" value="1"/>
</dbReference>
<keyword evidence="8" id="KW-1185">Reference proteome</keyword>
<sequence length="365" mass="38983">MADGGDMPEPRRGARRLVQAALAVTAAVAVGLGAFALGGGSSGGSGKDHAGRSVALPSTRTTETVPDKSRFLRPPGGTTYVGVAAPDAPWKSAVLSGIAEDAGGVRPDMVEYFVNWTKGFDEGAVRSAYSQHALPVITWEPWAGAGKGTKQPSYALSTIIDGRHDAYITAFAEAVKAGRWPVAIRFGHEMNGHWYPWAEHNGVNKPGQFAAAWKHVHAIFDKVGADNVIWVWAPNTLRGADPVRLASLYPGDAYVDWIGMSAYGVSEAAAGDTLDPTLRAVRKFTQRPLLITETGSQPGARKAGWIASFFPWLRKHPDVIGFVWFQYTREQGAGADWTFTSSTAARNAFRTGVRTLKPAAVPAPS</sequence>
<evidence type="ECO:0000313" key="8">
    <source>
        <dbReference type="Proteomes" id="UP001152519"/>
    </source>
</evidence>
<dbReference type="PANTHER" id="PTHR40079:SF4">
    <property type="entry name" value="GH26 DOMAIN-CONTAINING PROTEIN-RELATED"/>
    <property type="match status" value="1"/>
</dbReference>
<dbReference type="PRINTS" id="PR00739">
    <property type="entry name" value="GLHYDRLASE26"/>
</dbReference>
<gene>
    <name evidence="7" type="ORF">SCOCK_300010</name>
</gene>
<dbReference type="SUPFAM" id="SSF51445">
    <property type="entry name" value="(Trans)glycosidases"/>
    <property type="match status" value="1"/>
</dbReference>
<evidence type="ECO:0000256" key="3">
    <source>
        <dbReference type="ARBA" id="ARBA00023295"/>
    </source>
</evidence>
<dbReference type="EMBL" id="CAJSLV010000060">
    <property type="protein sequence ID" value="CAG6395201.1"/>
    <property type="molecule type" value="Genomic_DNA"/>
</dbReference>
<dbReference type="InterPro" id="IPR017853">
    <property type="entry name" value="GH"/>
</dbReference>
<feature type="active site" description="Nucleophile" evidence="4">
    <location>
        <position position="293"/>
    </location>
</feature>
<name>A0A9W4DSE0_9ACTN</name>
<dbReference type="GO" id="GO:0016985">
    <property type="term" value="F:mannan endo-1,4-beta-mannosidase activity"/>
    <property type="evidence" value="ECO:0007669"/>
    <property type="project" value="InterPro"/>
</dbReference>
<dbReference type="PANTHER" id="PTHR40079">
    <property type="entry name" value="MANNAN ENDO-1,4-BETA-MANNOSIDASE E-RELATED"/>
    <property type="match status" value="1"/>
</dbReference>
<evidence type="ECO:0000256" key="2">
    <source>
        <dbReference type="ARBA" id="ARBA00022801"/>
    </source>
</evidence>
<dbReference type="GO" id="GO:0006080">
    <property type="term" value="P:substituted mannan metabolic process"/>
    <property type="evidence" value="ECO:0007669"/>
    <property type="project" value="InterPro"/>
</dbReference>
<organism evidence="7 8">
    <name type="scientific">Actinacidiphila cocklensis</name>
    <dbReference type="NCBI Taxonomy" id="887465"/>
    <lineage>
        <taxon>Bacteria</taxon>
        <taxon>Bacillati</taxon>
        <taxon>Actinomycetota</taxon>
        <taxon>Actinomycetes</taxon>
        <taxon>Kitasatosporales</taxon>
        <taxon>Streptomycetaceae</taxon>
        <taxon>Actinacidiphila</taxon>
    </lineage>
</organism>
<proteinExistence type="inferred from homology"/>
<reference evidence="7" key="1">
    <citation type="submission" date="2021-05" db="EMBL/GenBank/DDBJ databases">
        <authorList>
            <person name="Arsene-Ploetze F."/>
        </authorList>
    </citation>
    <scope>NUCLEOTIDE SEQUENCE</scope>
    <source>
        <strain evidence="7">DSM 42138</strain>
    </source>
</reference>
<evidence type="ECO:0000259" key="6">
    <source>
        <dbReference type="PROSITE" id="PS51764"/>
    </source>
</evidence>
<feature type="active site" description="Proton donor" evidence="4">
    <location>
        <position position="189"/>
    </location>
</feature>
<protein>
    <submittedName>
        <fullName evidence="7">Glycosyl hydrolase family 26</fullName>
    </submittedName>
</protein>